<organism evidence="1 2">
    <name type="scientific">Urochloa decumbens</name>
    <dbReference type="NCBI Taxonomy" id="240449"/>
    <lineage>
        <taxon>Eukaryota</taxon>
        <taxon>Viridiplantae</taxon>
        <taxon>Streptophyta</taxon>
        <taxon>Embryophyta</taxon>
        <taxon>Tracheophyta</taxon>
        <taxon>Spermatophyta</taxon>
        <taxon>Magnoliopsida</taxon>
        <taxon>Liliopsida</taxon>
        <taxon>Poales</taxon>
        <taxon>Poaceae</taxon>
        <taxon>PACMAD clade</taxon>
        <taxon>Panicoideae</taxon>
        <taxon>Panicodae</taxon>
        <taxon>Paniceae</taxon>
        <taxon>Melinidinae</taxon>
        <taxon>Urochloa</taxon>
    </lineage>
</organism>
<sequence length="235" mass="25210">MASLPRITPLNGDVSYLRWKESMLLLLNTAGVGHVLSEDPPPDAGDGGAASPEESRKWARDDAVCRGHILAALSDAVFPDYVRHGTGRALWRAVARTYDLDAPSVAWRKFTEFEFNLDGGGGGGAPAAASLSFLEQLAHAEAMGHAGQPSHPDLVDYTLGQKLPAHVASRATVVLSDGSISVSMDKAWEVARIWEKNRISEEDELNVRAAMAEDEEKGLVCCNFGNNAGTRNSRA</sequence>
<reference evidence="1" key="1">
    <citation type="submission" date="2024-10" db="EMBL/GenBank/DDBJ databases">
        <authorList>
            <person name="Ryan C."/>
        </authorList>
    </citation>
    <scope>NUCLEOTIDE SEQUENCE [LARGE SCALE GENOMIC DNA]</scope>
</reference>
<proteinExistence type="predicted"/>
<dbReference type="AlphaFoldDB" id="A0ABC9C0I6"/>
<evidence type="ECO:0000313" key="2">
    <source>
        <dbReference type="Proteomes" id="UP001497457"/>
    </source>
</evidence>
<gene>
    <name evidence="1" type="ORF">URODEC1_LOCUS70909</name>
</gene>
<name>A0ABC9C0I6_9POAL</name>
<dbReference type="EMBL" id="OZ075138">
    <property type="protein sequence ID" value="CAL5012546.1"/>
    <property type="molecule type" value="Genomic_DNA"/>
</dbReference>
<dbReference type="Proteomes" id="UP001497457">
    <property type="component" value="Chromosome 28b"/>
</dbReference>
<keyword evidence="2" id="KW-1185">Reference proteome</keyword>
<accession>A0ABC9C0I6</accession>
<evidence type="ECO:0000313" key="1">
    <source>
        <dbReference type="EMBL" id="CAL5012546.1"/>
    </source>
</evidence>
<protein>
    <submittedName>
        <fullName evidence="1">Uncharacterized protein</fullName>
    </submittedName>
</protein>